<gene>
    <name evidence="2" type="ORF">BG011_001662</name>
</gene>
<feature type="region of interest" description="Disordered" evidence="1">
    <location>
        <begin position="1"/>
        <end position="34"/>
    </location>
</feature>
<feature type="compositionally biased region" description="Basic residues" evidence="1">
    <location>
        <begin position="62"/>
        <end position="76"/>
    </location>
</feature>
<dbReference type="Proteomes" id="UP000726737">
    <property type="component" value="Unassembled WGS sequence"/>
</dbReference>
<evidence type="ECO:0000313" key="3">
    <source>
        <dbReference type="Proteomes" id="UP000726737"/>
    </source>
</evidence>
<name>A0A9P6PG29_9FUNG</name>
<evidence type="ECO:0008006" key="4">
    <source>
        <dbReference type="Google" id="ProtNLM"/>
    </source>
</evidence>
<evidence type="ECO:0000256" key="1">
    <source>
        <dbReference type="SAM" id="MobiDB-lite"/>
    </source>
</evidence>
<dbReference type="OrthoDB" id="2445767at2759"/>
<feature type="compositionally biased region" description="Basic and acidic residues" evidence="1">
    <location>
        <begin position="80"/>
        <end position="97"/>
    </location>
</feature>
<comment type="caution">
    <text evidence="2">The sequence shown here is derived from an EMBL/GenBank/DDBJ whole genome shotgun (WGS) entry which is preliminary data.</text>
</comment>
<proteinExistence type="predicted"/>
<dbReference type="EMBL" id="JAAAJA010001456">
    <property type="protein sequence ID" value="KAG0247329.1"/>
    <property type="molecule type" value="Genomic_DNA"/>
</dbReference>
<protein>
    <recommendedName>
        <fullName evidence="4">No apical meristem-associated C-terminal domain-containing protein</fullName>
    </recommendedName>
</protein>
<evidence type="ECO:0000313" key="2">
    <source>
        <dbReference type="EMBL" id="KAG0247329.1"/>
    </source>
</evidence>
<accession>A0A9P6PG29</accession>
<feature type="compositionally biased region" description="Polar residues" evidence="1">
    <location>
        <begin position="223"/>
        <end position="233"/>
    </location>
</feature>
<dbReference type="AlphaFoldDB" id="A0A9P6PG29"/>
<feature type="region of interest" description="Disordered" evidence="1">
    <location>
        <begin position="214"/>
        <end position="233"/>
    </location>
</feature>
<organism evidence="2 3">
    <name type="scientific">Mortierella polycephala</name>
    <dbReference type="NCBI Taxonomy" id="41804"/>
    <lineage>
        <taxon>Eukaryota</taxon>
        <taxon>Fungi</taxon>
        <taxon>Fungi incertae sedis</taxon>
        <taxon>Mucoromycota</taxon>
        <taxon>Mortierellomycotina</taxon>
        <taxon>Mortierellomycetes</taxon>
        <taxon>Mortierellales</taxon>
        <taxon>Mortierellaceae</taxon>
        <taxon>Mortierella</taxon>
    </lineage>
</organism>
<feature type="region of interest" description="Disordered" evidence="1">
    <location>
        <begin position="55"/>
        <end position="138"/>
    </location>
</feature>
<reference evidence="2" key="1">
    <citation type="journal article" date="2020" name="Fungal Divers.">
        <title>Resolving the Mortierellaceae phylogeny through synthesis of multi-gene phylogenetics and phylogenomics.</title>
        <authorList>
            <person name="Vandepol N."/>
            <person name="Liber J."/>
            <person name="Desiro A."/>
            <person name="Na H."/>
            <person name="Kennedy M."/>
            <person name="Barry K."/>
            <person name="Grigoriev I.V."/>
            <person name="Miller A.N."/>
            <person name="O'Donnell K."/>
            <person name="Stajich J.E."/>
            <person name="Bonito G."/>
        </authorList>
    </citation>
    <scope>NUCLEOTIDE SEQUENCE</scope>
    <source>
        <strain evidence="2">KOD948</strain>
    </source>
</reference>
<sequence>MYAATSRSRKRKSPELGHALESTPAPIDDKKSHKYDDDQEIYLAKLINTPETWALLENPSKKNSHHTYKSTSKRPGRMICDSDKEVEERREENDRNGRNNMRTITSRRGLGARAEQDHVNNRSSAPSRAKKSENKQKLNQTGSILKILGTLATAIAGGQELERHKLEFEMKKIEADRQVRMEELRLKERQLQFQEDHQLLQLQIFAASQKGLPASIPGPATRYSPTGSPSLFQ</sequence>
<keyword evidence="3" id="KW-1185">Reference proteome</keyword>